<dbReference type="Proteomes" id="UP001168877">
    <property type="component" value="Unassembled WGS sequence"/>
</dbReference>
<dbReference type="EMBL" id="JAUESC010000003">
    <property type="protein sequence ID" value="KAK0602157.1"/>
    <property type="molecule type" value="Genomic_DNA"/>
</dbReference>
<dbReference type="PANTHER" id="PTHR20961:SF108">
    <property type="entry name" value="GLYCOSYLTRANSFERASE"/>
    <property type="match status" value="1"/>
</dbReference>
<dbReference type="GO" id="GO:0016757">
    <property type="term" value="F:glycosyltransferase activity"/>
    <property type="evidence" value="ECO:0007669"/>
    <property type="project" value="InterPro"/>
</dbReference>
<reference evidence="2" key="1">
    <citation type="journal article" date="2022" name="Plant J.">
        <title>Strategies of tolerance reflected in two North American maple genomes.</title>
        <authorList>
            <person name="McEvoy S.L."/>
            <person name="Sezen U.U."/>
            <person name="Trouern-Trend A."/>
            <person name="McMahon S.M."/>
            <person name="Schaberg P.G."/>
            <person name="Yang J."/>
            <person name="Wegrzyn J.L."/>
            <person name="Swenson N.G."/>
        </authorList>
    </citation>
    <scope>NUCLEOTIDE SEQUENCE</scope>
    <source>
        <strain evidence="2">NS2018</strain>
    </source>
</reference>
<dbReference type="InterPro" id="IPR007657">
    <property type="entry name" value="Glycosyltransferase_61"/>
</dbReference>
<evidence type="ECO:0000313" key="2">
    <source>
        <dbReference type="EMBL" id="KAK0602157.1"/>
    </source>
</evidence>
<gene>
    <name evidence="2" type="ORF">LWI29_030915</name>
</gene>
<feature type="compositionally biased region" description="Basic and acidic residues" evidence="1">
    <location>
        <begin position="1"/>
        <end position="10"/>
    </location>
</feature>
<dbReference type="PANTHER" id="PTHR20961">
    <property type="entry name" value="GLYCOSYLTRANSFERASE"/>
    <property type="match status" value="1"/>
</dbReference>
<reference evidence="2" key="2">
    <citation type="submission" date="2023-06" db="EMBL/GenBank/DDBJ databases">
        <authorList>
            <person name="Swenson N.G."/>
            <person name="Wegrzyn J.L."/>
            <person name="Mcevoy S.L."/>
        </authorList>
    </citation>
    <scope>NUCLEOTIDE SEQUENCE</scope>
    <source>
        <strain evidence="2">NS2018</strain>
        <tissue evidence="2">Leaf</tissue>
    </source>
</reference>
<feature type="region of interest" description="Disordered" evidence="1">
    <location>
        <begin position="1"/>
        <end position="61"/>
    </location>
</feature>
<feature type="compositionally biased region" description="Polar residues" evidence="1">
    <location>
        <begin position="17"/>
        <end position="29"/>
    </location>
</feature>
<comment type="caution">
    <text evidence="2">The sequence shown here is derived from an EMBL/GenBank/DDBJ whole genome shotgun (WGS) entry which is preliminary data.</text>
</comment>
<proteinExistence type="predicted"/>
<protein>
    <submittedName>
        <fullName evidence="2">Uncharacterized protein</fullName>
    </submittedName>
</protein>
<evidence type="ECO:0000313" key="3">
    <source>
        <dbReference type="Proteomes" id="UP001168877"/>
    </source>
</evidence>
<accession>A0AA39W2Y8</accession>
<evidence type="ECO:0000256" key="1">
    <source>
        <dbReference type="SAM" id="MobiDB-lite"/>
    </source>
</evidence>
<sequence length="147" mass="16162">MAQQTEETRANKGHPAITQSRNKTGQKQAHNNHKKQGKQTTAKQKQHKTQQRQNKADQNVVIKPNRMLSLDKFTEEVNKCNVMVGAHGAGLTNEVFLPDGAVVVQVVPLGLDWAASNYFGAPASEMGLNYLGVQDLTKGELTLGDLW</sequence>
<name>A0AA39W2Y8_ACESA</name>
<dbReference type="AlphaFoldDB" id="A0AA39W2Y8"/>
<keyword evidence="3" id="KW-1185">Reference proteome</keyword>
<organism evidence="2 3">
    <name type="scientific">Acer saccharum</name>
    <name type="common">Sugar maple</name>
    <dbReference type="NCBI Taxonomy" id="4024"/>
    <lineage>
        <taxon>Eukaryota</taxon>
        <taxon>Viridiplantae</taxon>
        <taxon>Streptophyta</taxon>
        <taxon>Embryophyta</taxon>
        <taxon>Tracheophyta</taxon>
        <taxon>Spermatophyta</taxon>
        <taxon>Magnoliopsida</taxon>
        <taxon>eudicotyledons</taxon>
        <taxon>Gunneridae</taxon>
        <taxon>Pentapetalae</taxon>
        <taxon>rosids</taxon>
        <taxon>malvids</taxon>
        <taxon>Sapindales</taxon>
        <taxon>Sapindaceae</taxon>
        <taxon>Hippocastanoideae</taxon>
        <taxon>Acereae</taxon>
        <taxon>Acer</taxon>
    </lineage>
</organism>